<feature type="region of interest" description="Disordered" evidence="2">
    <location>
        <begin position="203"/>
        <end position="222"/>
    </location>
</feature>
<dbReference type="PANTHER" id="PTHR31438">
    <property type="entry name" value="LYSINE N-ACYLTRANSFERASE C17G9.06C-RELATED"/>
    <property type="match status" value="1"/>
</dbReference>
<feature type="domain" description="Acyltransferase MbtK/IucB-like conserved" evidence="3">
    <location>
        <begin position="279"/>
        <end position="328"/>
    </location>
</feature>
<dbReference type="AlphaFoldDB" id="A0A3N2Q0E6"/>
<gene>
    <name evidence="4" type="ORF">SODALDRAFT_329917</name>
</gene>
<evidence type="ECO:0000256" key="1">
    <source>
        <dbReference type="ARBA" id="ARBA00009893"/>
    </source>
</evidence>
<evidence type="ECO:0000313" key="5">
    <source>
        <dbReference type="Proteomes" id="UP000272025"/>
    </source>
</evidence>
<organism evidence="4 5">
    <name type="scientific">Sodiomyces alkalinus (strain CBS 110278 / VKM F-3762 / F11)</name>
    <name type="common">Alkaliphilic filamentous fungus</name>
    <dbReference type="NCBI Taxonomy" id="1314773"/>
    <lineage>
        <taxon>Eukaryota</taxon>
        <taxon>Fungi</taxon>
        <taxon>Dikarya</taxon>
        <taxon>Ascomycota</taxon>
        <taxon>Pezizomycotina</taxon>
        <taxon>Sordariomycetes</taxon>
        <taxon>Hypocreomycetidae</taxon>
        <taxon>Glomerellales</taxon>
        <taxon>Plectosphaerellaceae</taxon>
        <taxon>Sodiomyces</taxon>
    </lineage>
</organism>
<name>A0A3N2Q0E6_SODAK</name>
<dbReference type="InterPro" id="IPR019432">
    <property type="entry name" value="Acyltransferase_MbtK/IucB-like"/>
</dbReference>
<dbReference type="InterPro" id="IPR016181">
    <property type="entry name" value="Acyl_CoA_acyltransferase"/>
</dbReference>
<dbReference type="Proteomes" id="UP000272025">
    <property type="component" value="Unassembled WGS sequence"/>
</dbReference>
<accession>A0A3N2Q0E6</accession>
<protein>
    <submittedName>
        <fullName evidence="4">Aerobactin siderophore biosynthesis protein iucB</fullName>
    </submittedName>
</protein>
<reference evidence="4 5" key="1">
    <citation type="journal article" date="2018" name="Mol. Ecol.">
        <title>The obligate alkalophilic soda-lake fungus Sodiomyces alkalinus has shifted to a protein diet.</title>
        <authorList>
            <person name="Grum-Grzhimaylo A.A."/>
            <person name="Falkoski D.L."/>
            <person name="van den Heuvel J."/>
            <person name="Valero-Jimenez C.A."/>
            <person name="Min B."/>
            <person name="Choi I.G."/>
            <person name="Lipzen A."/>
            <person name="Daum C.G."/>
            <person name="Aanen D.K."/>
            <person name="Tsang A."/>
            <person name="Henrissat B."/>
            <person name="Bilanenko E.N."/>
            <person name="de Vries R.P."/>
            <person name="van Kan J.A.L."/>
            <person name="Grigoriev I.V."/>
            <person name="Debets A.J.M."/>
        </authorList>
    </citation>
    <scope>NUCLEOTIDE SEQUENCE [LARGE SCALE GENOMIC DNA]</scope>
    <source>
        <strain evidence="4 5">F11</strain>
    </source>
</reference>
<dbReference type="OrthoDB" id="4250781at2759"/>
<dbReference type="RefSeq" id="XP_028468039.1">
    <property type="nucleotide sequence ID" value="XM_028611080.1"/>
</dbReference>
<dbReference type="PANTHER" id="PTHR31438:SF7">
    <property type="entry name" value="ACYLTRANSFERASE MBTK_IUCB-LIKE CONSERVED DOMAIN-CONTAINING PROTEIN"/>
    <property type="match status" value="1"/>
</dbReference>
<dbReference type="Pfam" id="PF13523">
    <property type="entry name" value="Acetyltransf_8"/>
    <property type="match status" value="1"/>
</dbReference>
<dbReference type="SMART" id="SM01006">
    <property type="entry name" value="AlcB"/>
    <property type="match status" value="1"/>
</dbReference>
<proteinExistence type="inferred from homology"/>
<sequence>MTGALSLSSFSSNDTLLKLPHPHLAEYTIRRAFSRDEFAGKSQDGGLHFYQLIARDNQSQKSPQSPQSLPEPLHKADFYFTEPAFLKSSELPPDSNNSAWARARRSPSCVSSWDGPHPPTLAQAWLLVYALFTIQPTAELARWELRGKAASLLGQQLKDVLLAIDHPVQAGQEAPESTPTKTTVVLLRSAFWQGAGSPFGPRAAWLPSESPSSLPPSRPLSSYPLTPLQHTMTLTPAGDPSNPTLHQQACHPIRPAKPAPGAVVYSRWIPHLKETFSMVCLDYHDEEHLRLFHEWQNDPRVSQGWNETGTLEQHREYLGRIHDDPHQFALLAAWEGTFFAYFEVYWAKEDKLGGYYDAQDWDRGRHSLVGDVRFRGPHRVSAWWSSLMHYLFLDDPRTTFVVGEPKKTNDTVLMYDLMHGFGLDKFVDLPHKRSAFVRCSRERFFQLCPLGDNEKVVGGMRIGLVPKL</sequence>
<dbReference type="GeneID" id="39579558"/>
<dbReference type="EMBL" id="ML119052">
    <property type="protein sequence ID" value="ROT40233.1"/>
    <property type="molecule type" value="Genomic_DNA"/>
</dbReference>
<dbReference type="GO" id="GO:0019290">
    <property type="term" value="P:siderophore biosynthetic process"/>
    <property type="evidence" value="ECO:0007669"/>
    <property type="project" value="InterPro"/>
</dbReference>
<dbReference type="SUPFAM" id="SSF55729">
    <property type="entry name" value="Acyl-CoA N-acyltransferases (Nat)"/>
    <property type="match status" value="1"/>
</dbReference>
<evidence type="ECO:0000259" key="3">
    <source>
        <dbReference type="SMART" id="SM01006"/>
    </source>
</evidence>
<keyword evidence="5" id="KW-1185">Reference proteome</keyword>
<dbReference type="GO" id="GO:0016410">
    <property type="term" value="F:N-acyltransferase activity"/>
    <property type="evidence" value="ECO:0007669"/>
    <property type="project" value="TreeGrafter"/>
</dbReference>
<evidence type="ECO:0000256" key="2">
    <source>
        <dbReference type="SAM" id="MobiDB-lite"/>
    </source>
</evidence>
<dbReference type="Gene3D" id="3.40.630.30">
    <property type="match status" value="1"/>
</dbReference>
<dbReference type="STRING" id="1314773.A0A3N2Q0E6"/>
<evidence type="ECO:0000313" key="4">
    <source>
        <dbReference type="EMBL" id="ROT40233.1"/>
    </source>
</evidence>
<comment type="similarity">
    <text evidence="1">Belongs to the lysine N-acyltransferase MbtK family.</text>
</comment>